<dbReference type="EMBL" id="BONG01000022">
    <property type="protein sequence ID" value="GIF90307.1"/>
    <property type="molecule type" value="Genomic_DNA"/>
</dbReference>
<dbReference type="Pfam" id="PF01370">
    <property type="entry name" value="Epimerase"/>
    <property type="match status" value="1"/>
</dbReference>
<dbReference type="SUPFAM" id="SSF51735">
    <property type="entry name" value="NAD(P)-binding Rossmann-fold domains"/>
    <property type="match status" value="1"/>
</dbReference>
<dbReference type="AlphaFoldDB" id="A0A8J3K0N6"/>
<evidence type="ECO:0000313" key="4">
    <source>
        <dbReference type="Proteomes" id="UP000619293"/>
    </source>
</evidence>
<dbReference type="Gene3D" id="3.40.50.720">
    <property type="entry name" value="NAD(P)-binding Rossmann-like Domain"/>
    <property type="match status" value="1"/>
</dbReference>
<dbReference type="InterPro" id="IPR001509">
    <property type="entry name" value="Epimerase_deHydtase"/>
</dbReference>
<organism evidence="3 4">
    <name type="scientific">Catellatospora chokoriensis</name>
    <dbReference type="NCBI Taxonomy" id="310353"/>
    <lineage>
        <taxon>Bacteria</taxon>
        <taxon>Bacillati</taxon>
        <taxon>Actinomycetota</taxon>
        <taxon>Actinomycetes</taxon>
        <taxon>Micromonosporales</taxon>
        <taxon>Micromonosporaceae</taxon>
        <taxon>Catellatospora</taxon>
    </lineage>
</organism>
<feature type="domain" description="NAD-dependent epimerase/dehydratase" evidence="2">
    <location>
        <begin position="5"/>
        <end position="279"/>
    </location>
</feature>
<proteinExistence type="inferred from homology"/>
<comment type="caution">
    <text evidence="3">The sequence shown here is derived from an EMBL/GenBank/DDBJ whole genome shotgun (WGS) entry which is preliminary data.</text>
</comment>
<evidence type="ECO:0000313" key="3">
    <source>
        <dbReference type="EMBL" id="GIF90307.1"/>
    </source>
</evidence>
<evidence type="ECO:0000256" key="1">
    <source>
        <dbReference type="ARBA" id="ARBA00007637"/>
    </source>
</evidence>
<keyword evidence="4" id="KW-1185">Reference proteome</keyword>
<dbReference type="InterPro" id="IPR036291">
    <property type="entry name" value="NAD(P)-bd_dom_sf"/>
</dbReference>
<sequence>MSIAIVTGSAGLVGSETARALVAAGMDVVGIDNDMRAVFFGADASTKTNRDRLIAELGHRYTHHDTDIRDRPALEALFRRYGRDIAVVVHAAAQPGHAQWSTGDPVEEFEINAVATLGLLELTRAWCPDAAFLFCSTNKVYGDRPNRLPLVETATRWEIAPGHEYADGVTESMSVDQSLHTSLGMSKLSADVLVQEYGIHHGIATASFRNCVIAGAAQSASKSHGMLGYIMKCAASRDPFTAIGHGGKQVRDVMHVHDLVRAFLEVIRSPFPGAVYNVGGGRTSNCSVLEAVRLAEEISGNPMDLSHSDDSRVGDHIWWVGSNALFQQRYPNWSPHYDVATMMREIYERNRAEWSAAA</sequence>
<gene>
    <name evidence="3" type="ORF">Cch02nite_37510</name>
</gene>
<evidence type="ECO:0000259" key="2">
    <source>
        <dbReference type="Pfam" id="PF01370"/>
    </source>
</evidence>
<reference evidence="3 4" key="1">
    <citation type="submission" date="2021-01" db="EMBL/GenBank/DDBJ databases">
        <title>Whole genome shotgun sequence of Catellatospora chokoriensis NBRC 107358.</title>
        <authorList>
            <person name="Komaki H."/>
            <person name="Tamura T."/>
        </authorList>
    </citation>
    <scope>NUCLEOTIDE SEQUENCE [LARGE SCALE GENOMIC DNA]</scope>
    <source>
        <strain evidence="3 4">NBRC 107358</strain>
    </source>
</reference>
<protein>
    <submittedName>
        <fullName evidence="3">NAD-dependent epimerase</fullName>
    </submittedName>
</protein>
<name>A0A8J3K0N6_9ACTN</name>
<comment type="similarity">
    <text evidence="1">Belongs to the NAD(P)-dependent epimerase/dehydratase family.</text>
</comment>
<dbReference type="Proteomes" id="UP000619293">
    <property type="component" value="Unassembled WGS sequence"/>
</dbReference>
<dbReference type="RefSeq" id="WP_191842873.1">
    <property type="nucleotide sequence ID" value="NZ_BAAALB010000028.1"/>
</dbReference>
<accession>A0A8J3K0N6</accession>
<dbReference type="PANTHER" id="PTHR43000">
    <property type="entry name" value="DTDP-D-GLUCOSE 4,6-DEHYDRATASE-RELATED"/>
    <property type="match status" value="1"/>
</dbReference>